<evidence type="ECO:0000256" key="2">
    <source>
        <dbReference type="ARBA" id="ARBA00007349"/>
    </source>
</evidence>
<dbReference type="EMBL" id="OIVN01004146">
    <property type="protein sequence ID" value="SPD15727.1"/>
    <property type="molecule type" value="Genomic_DNA"/>
</dbReference>
<dbReference type="InterPro" id="IPR011992">
    <property type="entry name" value="EF-hand-dom_pair"/>
</dbReference>
<dbReference type="AlphaFoldDB" id="A0A2N9HNH6"/>
<evidence type="ECO:0000256" key="5">
    <source>
        <dbReference type="ARBA" id="ARBA00022780"/>
    </source>
</evidence>
<dbReference type="FunFam" id="1.10.238.10:FF:000003">
    <property type="entry name" value="Calmodulin A"/>
    <property type="match status" value="1"/>
</dbReference>
<accession>A0A2N9HNH6</accession>
<feature type="domain" description="EF-hand" evidence="10">
    <location>
        <begin position="78"/>
        <end position="112"/>
    </location>
</feature>
<dbReference type="PROSITE" id="PS00018">
    <property type="entry name" value="EF_HAND_1"/>
    <property type="match status" value="2"/>
</dbReference>
<reference evidence="11" key="1">
    <citation type="submission" date="2018-02" db="EMBL/GenBank/DDBJ databases">
        <authorList>
            <person name="Cohen D.B."/>
            <person name="Kent A.D."/>
        </authorList>
    </citation>
    <scope>NUCLEOTIDE SEQUENCE</scope>
</reference>
<comment type="similarity">
    <text evidence="2">Belongs to the SLC13A/DASS transporter (TC 2.A.47) family. DIT1 subfamily.</text>
</comment>
<keyword evidence="6" id="KW-0106">Calcium</keyword>
<keyword evidence="5" id="KW-0934">Plastid</keyword>
<evidence type="ECO:0000256" key="9">
    <source>
        <dbReference type="SAM" id="Phobius"/>
    </source>
</evidence>
<dbReference type="PANTHER" id="PTHR42826">
    <property type="entry name" value="DICARBOXYLATE TRANSPORTER 2.1, CHLOROPLASTIC"/>
    <property type="match status" value="1"/>
</dbReference>
<evidence type="ECO:0000259" key="10">
    <source>
        <dbReference type="PROSITE" id="PS50222"/>
    </source>
</evidence>
<evidence type="ECO:0000256" key="1">
    <source>
        <dbReference type="ARBA" id="ARBA00004478"/>
    </source>
</evidence>
<feature type="domain" description="EF-hand" evidence="10">
    <location>
        <begin position="113"/>
        <end position="148"/>
    </location>
</feature>
<dbReference type="SMART" id="SM00054">
    <property type="entry name" value="EFh"/>
    <property type="match status" value="4"/>
</dbReference>
<evidence type="ECO:0000256" key="4">
    <source>
        <dbReference type="ARBA" id="ARBA00022737"/>
    </source>
</evidence>
<dbReference type="CDD" id="cd00051">
    <property type="entry name" value="EFh"/>
    <property type="match status" value="2"/>
</dbReference>
<evidence type="ECO:0000256" key="3">
    <source>
        <dbReference type="ARBA" id="ARBA00022692"/>
    </source>
</evidence>
<evidence type="ECO:0000313" key="11">
    <source>
        <dbReference type="EMBL" id="SPD15727.1"/>
    </source>
</evidence>
<evidence type="ECO:0000256" key="6">
    <source>
        <dbReference type="ARBA" id="ARBA00022837"/>
    </source>
</evidence>
<dbReference type="GO" id="GO:0015140">
    <property type="term" value="F:malate transmembrane transporter activity"/>
    <property type="evidence" value="ECO:0007669"/>
    <property type="project" value="UniProtKB-ARBA"/>
</dbReference>
<protein>
    <recommendedName>
        <fullName evidence="10">EF-hand domain-containing protein</fullName>
    </recommendedName>
</protein>
<dbReference type="Pfam" id="PF00939">
    <property type="entry name" value="Na_sulph_symp"/>
    <property type="match status" value="1"/>
</dbReference>
<evidence type="ECO:0000256" key="8">
    <source>
        <dbReference type="ARBA" id="ARBA00023136"/>
    </source>
</evidence>
<dbReference type="PROSITE" id="PS50222">
    <property type="entry name" value="EF_HAND_2"/>
    <property type="match status" value="4"/>
</dbReference>
<dbReference type="SUPFAM" id="SSF47473">
    <property type="entry name" value="EF-hand"/>
    <property type="match status" value="1"/>
</dbReference>
<comment type="subcellular location">
    <subcellularLocation>
        <location evidence="1">Plastid</location>
        <location evidence="1">Chloroplast inner membrane</location>
        <topology evidence="1">Multi-pass membrane protein</topology>
    </subcellularLocation>
</comment>
<dbReference type="Gene3D" id="1.10.238.10">
    <property type="entry name" value="EF-hand"/>
    <property type="match status" value="2"/>
</dbReference>
<keyword evidence="4" id="KW-0677">Repeat</keyword>
<dbReference type="Pfam" id="PF13499">
    <property type="entry name" value="EF-hand_7"/>
    <property type="match status" value="2"/>
</dbReference>
<feature type="transmembrane region" description="Helical" evidence="9">
    <location>
        <begin position="232"/>
        <end position="250"/>
    </location>
</feature>
<name>A0A2N9HNH6_FAGSY</name>
<dbReference type="InterPro" id="IPR018247">
    <property type="entry name" value="EF_Hand_1_Ca_BS"/>
</dbReference>
<feature type="transmembrane region" description="Helical" evidence="9">
    <location>
        <begin position="323"/>
        <end position="343"/>
    </location>
</feature>
<sequence length="349" mass="39562">MSKLSFLEFQYQISKRPFLRKPSHLISFRDRQSSGLKLAFEPNSDEMRQVFNKFDFNKDGKISQQEYKNMLRAMGKENTIGDVPNIFKVVDLDGDGFINFEEFMEVQKKSGGVKTLDIQSAFRTFDLKGDGKISPGEIKIMLERLGEPYTLEDCMRMVKAVDTDGDDMINMDDFMTMMTQNLQRIVVLGEPNKGVRSIAEVSLCLSKKIHALVGTWNQGELWKQPDAFDEPYKLGLSWQLSFGILVLLYFYSHYFFASGAAHIGAMFTTFLFVASALGTPPYFGAMVLAFLSNLMGGLTHYGIGSAPIFYGANYVPLSKWWGYGFLISVVNIIIWLGVGGIWWKFIGLW</sequence>
<keyword evidence="8 9" id="KW-0472">Membrane</keyword>
<dbReference type="GO" id="GO:0005509">
    <property type="term" value="F:calcium ion binding"/>
    <property type="evidence" value="ECO:0007669"/>
    <property type="project" value="InterPro"/>
</dbReference>
<dbReference type="InterPro" id="IPR030676">
    <property type="entry name" value="CitT-rel"/>
</dbReference>
<dbReference type="InterPro" id="IPR001898">
    <property type="entry name" value="SLC13A/DASS"/>
</dbReference>
<evidence type="ECO:0000256" key="7">
    <source>
        <dbReference type="ARBA" id="ARBA00022989"/>
    </source>
</evidence>
<feature type="domain" description="EF-hand" evidence="10">
    <location>
        <begin position="149"/>
        <end position="184"/>
    </location>
</feature>
<keyword evidence="5" id="KW-1001">Plastid inner membrane</keyword>
<proteinExistence type="inferred from homology"/>
<keyword evidence="3 9" id="KW-0812">Transmembrane</keyword>
<dbReference type="InterPro" id="IPR002048">
    <property type="entry name" value="EF_hand_dom"/>
</dbReference>
<organism evidence="11">
    <name type="scientific">Fagus sylvatica</name>
    <name type="common">Beechnut</name>
    <dbReference type="NCBI Taxonomy" id="28930"/>
    <lineage>
        <taxon>Eukaryota</taxon>
        <taxon>Viridiplantae</taxon>
        <taxon>Streptophyta</taxon>
        <taxon>Embryophyta</taxon>
        <taxon>Tracheophyta</taxon>
        <taxon>Spermatophyta</taxon>
        <taxon>Magnoliopsida</taxon>
        <taxon>eudicotyledons</taxon>
        <taxon>Gunneridae</taxon>
        <taxon>Pentapetalae</taxon>
        <taxon>rosids</taxon>
        <taxon>fabids</taxon>
        <taxon>Fagales</taxon>
        <taxon>Fagaceae</taxon>
        <taxon>Fagus</taxon>
    </lineage>
</organism>
<feature type="domain" description="EF-hand" evidence="10">
    <location>
        <begin position="42"/>
        <end position="77"/>
    </location>
</feature>
<dbReference type="GO" id="GO:0009706">
    <property type="term" value="C:chloroplast inner membrane"/>
    <property type="evidence" value="ECO:0007669"/>
    <property type="project" value="UniProtKB-SubCell"/>
</dbReference>
<gene>
    <name evidence="11" type="ORF">FSB_LOCUS43609</name>
</gene>
<keyword evidence="7 9" id="KW-1133">Transmembrane helix</keyword>